<dbReference type="AlphaFoldDB" id="A0A511VBA0"/>
<dbReference type="NCBIfam" id="TIGR03590">
    <property type="entry name" value="PseG"/>
    <property type="match status" value="1"/>
</dbReference>
<comment type="caution">
    <text evidence="5">The sequence shown here is derived from an EMBL/GenBank/DDBJ whole genome shotgun (WGS) entry which is preliminary data.</text>
</comment>
<dbReference type="EMBL" id="BJXX01000170">
    <property type="protein sequence ID" value="GEN36195.1"/>
    <property type="molecule type" value="Genomic_DNA"/>
</dbReference>
<feature type="binding site" evidence="3">
    <location>
        <position position="162"/>
    </location>
    <ligand>
        <name>substrate</name>
    </ligand>
</feature>
<keyword evidence="6" id="KW-1185">Reference proteome</keyword>
<feature type="domain" description="Glycosyl transferase family 28 C-terminal" evidence="4">
    <location>
        <begin position="254"/>
        <end position="348"/>
    </location>
</feature>
<organism evidence="5 6">
    <name type="scientific">Aneurinibacillus danicus</name>
    <dbReference type="NCBI Taxonomy" id="267746"/>
    <lineage>
        <taxon>Bacteria</taxon>
        <taxon>Bacillati</taxon>
        <taxon>Bacillota</taxon>
        <taxon>Bacilli</taxon>
        <taxon>Bacillales</taxon>
        <taxon>Paenibacillaceae</taxon>
        <taxon>Aneurinibacillus group</taxon>
        <taxon>Aneurinibacillus</taxon>
    </lineage>
</organism>
<evidence type="ECO:0000259" key="4">
    <source>
        <dbReference type="Pfam" id="PF04101"/>
    </source>
</evidence>
<dbReference type="Gene3D" id="3.40.50.11190">
    <property type="match status" value="1"/>
</dbReference>
<sequence>MKVLFRVDASEKIGTGHVMRCLTLAHVLRRRGHVDISFICREEKGNLCNYLIENGYDVYRLPATEEITWEKDAEQTESVLVKAGWSDWLIVDHYQLDAHWERCICRSSRVGRIMVIDDLANRPHECDVLLDQNYYCNMRERYAGLIPDDCTVLLGPEYALLREEFSVAHRNMRERTGELRRVLLFFGGSDPTGETLKALRAWELFLEAIYRQGEDHKHSFIVDVVVGKVNPLREEVRQACVELTEKYTTDICRIMYHCQVNNMAELLVKADVALGAGGVTTWERCYLGVPSLVVMVADNQVETTQAVAEEGAIRLLGWHEEVSVEKIAEELYDLFRHPEALCAMSQASLRLMGAAREEIAGVNKVTEVLEEVTR</sequence>
<evidence type="ECO:0000256" key="3">
    <source>
        <dbReference type="PIRSR" id="PIRSR620023-2"/>
    </source>
</evidence>
<accession>A0A511VBA0</accession>
<dbReference type="OrthoDB" id="9805604at2"/>
<keyword evidence="1" id="KW-0472">Membrane</keyword>
<proteinExistence type="predicted"/>
<dbReference type="InterPro" id="IPR020023">
    <property type="entry name" value="PseG"/>
</dbReference>
<gene>
    <name evidence="5" type="primary">rkpO</name>
    <name evidence="5" type="ORF">ADA01nite_36550</name>
</gene>
<feature type="active site" description="Proton acceptor" evidence="2">
    <location>
        <position position="17"/>
    </location>
</feature>
<dbReference type="RefSeq" id="WP_146811835.1">
    <property type="nucleotide sequence ID" value="NZ_BJXX01000170.1"/>
</dbReference>
<evidence type="ECO:0000256" key="2">
    <source>
        <dbReference type="PIRSR" id="PIRSR620023-1"/>
    </source>
</evidence>
<name>A0A511VBA0_9BACL</name>
<protein>
    <submittedName>
        <fullName evidence="5">UDP-2,4-diacetamido-2,4,6-trideoxy-beta-L-altropyranose hydrolase</fullName>
    </submittedName>
</protein>
<dbReference type="Pfam" id="PF04101">
    <property type="entry name" value="Glyco_tran_28_C"/>
    <property type="match status" value="1"/>
</dbReference>
<dbReference type="GO" id="GO:0016758">
    <property type="term" value="F:hexosyltransferase activity"/>
    <property type="evidence" value="ECO:0007669"/>
    <property type="project" value="InterPro"/>
</dbReference>
<evidence type="ECO:0000313" key="6">
    <source>
        <dbReference type="Proteomes" id="UP000321157"/>
    </source>
</evidence>
<dbReference type="InterPro" id="IPR007235">
    <property type="entry name" value="Glyco_trans_28_C"/>
</dbReference>
<reference evidence="5 6" key="1">
    <citation type="submission" date="2019-07" db="EMBL/GenBank/DDBJ databases">
        <title>Whole genome shotgun sequence of Aneurinibacillus danicus NBRC 102444.</title>
        <authorList>
            <person name="Hosoyama A."/>
            <person name="Uohara A."/>
            <person name="Ohji S."/>
            <person name="Ichikawa N."/>
        </authorList>
    </citation>
    <scope>NUCLEOTIDE SEQUENCE [LARGE SCALE GENOMIC DNA]</scope>
    <source>
        <strain evidence="5 6">NBRC 102444</strain>
    </source>
</reference>
<dbReference type="PANTHER" id="PTHR21015">
    <property type="entry name" value="UDP-N-ACETYLGLUCOSAMINE--N-ACETYLMURAMYL-(PENTAPEPTIDE) PYROPHOSPHORYL-UNDECAPRENOL N-ACETYLGLUCOSAMINE TRANSFERASE 1"/>
    <property type="match status" value="1"/>
</dbReference>
<dbReference type="PANTHER" id="PTHR21015:SF22">
    <property type="entry name" value="GLYCOSYLTRANSFERASE"/>
    <property type="match status" value="1"/>
</dbReference>
<dbReference type="Gene3D" id="3.40.50.2000">
    <property type="entry name" value="Glycogen Phosphorylase B"/>
    <property type="match status" value="1"/>
</dbReference>
<evidence type="ECO:0000256" key="1">
    <source>
        <dbReference type="ARBA" id="ARBA00023136"/>
    </source>
</evidence>
<feature type="binding site" evidence="3">
    <location>
        <position position="283"/>
    </location>
    <ligand>
        <name>substrate</name>
    </ligand>
</feature>
<dbReference type="GO" id="GO:0016787">
    <property type="term" value="F:hydrolase activity"/>
    <property type="evidence" value="ECO:0007669"/>
    <property type="project" value="UniProtKB-KW"/>
</dbReference>
<dbReference type="Proteomes" id="UP000321157">
    <property type="component" value="Unassembled WGS sequence"/>
</dbReference>
<evidence type="ECO:0000313" key="5">
    <source>
        <dbReference type="EMBL" id="GEN36195.1"/>
    </source>
</evidence>
<dbReference type="SUPFAM" id="SSF53756">
    <property type="entry name" value="UDP-Glycosyltransferase/glycogen phosphorylase"/>
    <property type="match status" value="1"/>
</dbReference>
<keyword evidence="5" id="KW-0378">Hydrolase</keyword>